<name>A0A2T7BN73_9BACT</name>
<dbReference type="InterPro" id="IPR004482">
    <property type="entry name" value="Mg_chelat-rel"/>
</dbReference>
<dbReference type="RefSeq" id="WP_108685767.1">
    <property type="nucleotide sequence ID" value="NZ_QCYK01000001.1"/>
</dbReference>
<dbReference type="InterPro" id="IPR020568">
    <property type="entry name" value="Ribosomal_Su5_D2-typ_SF"/>
</dbReference>
<dbReference type="InterPro" id="IPR000523">
    <property type="entry name" value="Mg_chelatse_chII-like_cat_dom"/>
</dbReference>
<accession>A0A2T7BN73</accession>
<dbReference type="GO" id="GO:0003677">
    <property type="term" value="F:DNA binding"/>
    <property type="evidence" value="ECO:0007669"/>
    <property type="project" value="InterPro"/>
</dbReference>
<dbReference type="Pfam" id="PF13541">
    <property type="entry name" value="ChlI"/>
    <property type="match status" value="1"/>
</dbReference>
<keyword evidence="3" id="KW-0067">ATP-binding</keyword>
<dbReference type="SMART" id="SM00382">
    <property type="entry name" value="AAA"/>
    <property type="match status" value="1"/>
</dbReference>
<dbReference type="AlphaFoldDB" id="A0A2T7BN73"/>
<dbReference type="InterPro" id="IPR003593">
    <property type="entry name" value="AAA+_ATPase"/>
</dbReference>
<evidence type="ECO:0000313" key="5">
    <source>
        <dbReference type="EMBL" id="PUZ29128.1"/>
    </source>
</evidence>
<dbReference type="Proteomes" id="UP000244450">
    <property type="component" value="Unassembled WGS sequence"/>
</dbReference>
<dbReference type="Pfam" id="PF01078">
    <property type="entry name" value="Mg_chelatase"/>
    <property type="match status" value="1"/>
</dbReference>
<evidence type="ECO:0000259" key="4">
    <source>
        <dbReference type="SMART" id="SM00382"/>
    </source>
</evidence>
<dbReference type="SUPFAM" id="SSF54211">
    <property type="entry name" value="Ribosomal protein S5 domain 2-like"/>
    <property type="match status" value="1"/>
</dbReference>
<proteinExistence type="inferred from homology"/>
<dbReference type="Pfam" id="PF13335">
    <property type="entry name" value="Mg_chelatase_C"/>
    <property type="match status" value="1"/>
</dbReference>
<dbReference type="PRINTS" id="PR01657">
    <property type="entry name" value="MCMFAMILY"/>
</dbReference>
<organism evidence="5 6">
    <name type="scientific">Chitinophaga parva</name>
    <dbReference type="NCBI Taxonomy" id="2169414"/>
    <lineage>
        <taxon>Bacteria</taxon>
        <taxon>Pseudomonadati</taxon>
        <taxon>Bacteroidota</taxon>
        <taxon>Chitinophagia</taxon>
        <taxon>Chitinophagales</taxon>
        <taxon>Chitinophagaceae</taxon>
        <taxon>Chitinophaga</taxon>
    </lineage>
</organism>
<evidence type="ECO:0000256" key="1">
    <source>
        <dbReference type="ARBA" id="ARBA00006354"/>
    </source>
</evidence>
<comment type="similarity">
    <text evidence="1">Belongs to the Mg-chelatase subunits D/I family. ComM subfamily.</text>
</comment>
<dbReference type="InterPro" id="IPR027417">
    <property type="entry name" value="P-loop_NTPase"/>
</dbReference>
<evidence type="ECO:0000313" key="6">
    <source>
        <dbReference type="Proteomes" id="UP000244450"/>
    </source>
</evidence>
<dbReference type="InterPro" id="IPR014721">
    <property type="entry name" value="Ribsml_uS5_D2-typ_fold_subgr"/>
</dbReference>
<dbReference type="GO" id="GO:0005524">
    <property type="term" value="F:ATP binding"/>
    <property type="evidence" value="ECO:0007669"/>
    <property type="project" value="UniProtKB-KW"/>
</dbReference>
<evidence type="ECO:0000256" key="3">
    <source>
        <dbReference type="ARBA" id="ARBA00022840"/>
    </source>
</evidence>
<dbReference type="PANTHER" id="PTHR32039:SF7">
    <property type="entry name" value="COMPETENCE PROTEIN COMM"/>
    <property type="match status" value="1"/>
</dbReference>
<keyword evidence="2" id="KW-0547">Nucleotide-binding</keyword>
<dbReference type="InterPro" id="IPR045006">
    <property type="entry name" value="CHLI-like"/>
</dbReference>
<reference evidence="5 6" key="1">
    <citation type="submission" date="2018-04" db="EMBL/GenBank/DDBJ databases">
        <title>Chitinophaga fuyangensis sp. nov., isolated from soil in a chemical factory.</title>
        <authorList>
            <person name="Chen K."/>
        </authorList>
    </citation>
    <scope>NUCLEOTIDE SEQUENCE [LARGE SCALE GENOMIC DNA]</scope>
    <source>
        <strain evidence="5 6">LY-1</strain>
    </source>
</reference>
<dbReference type="InterPro" id="IPR001208">
    <property type="entry name" value="MCM_dom"/>
</dbReference>
<dbReference type="EMBL" id="QCYK01000001">
    <property type="protein sequence ID" value="PUZ29128.1"/>
    <property type="molecule type" value="Genomic_DNA"/>
</dbReference>
<keyword evidence="6" id="KW-1185">Reference proteome</keyword>
<dbReference type="OrthoDB" id="9813147at2"/>
<sequence>MVTKTYGSAIQGVDAITIAIEVSIVKNVKFLLVGLPDDAVKESRFRIHSAMSHMGHRFPRLGIVVNLAPANIRKAGSAYDLPIAIGILIASGQLKTTQQENYVIMGELSLDGTLRPIKGALAMAMQAAAEGFTGMILPAQNAREAAMVDGLQVYGATCLKEVVQFFNAPQTLHAVRVNADEVFAAQQDFNVDFADVKGQRTIKRALEIAAAGGHNALLIGPPGAGKTMLARRLPTILPPLSLQEALETTKIHSVAGKMTAHSALIVQRPFRSPHHTISDTALVGGGSHPQPGEISLAHNGVLFLDELPEFKRSALEVMRQPIEERRVAISRAKVAVNFPAGFMLIASMNPCPCGYFNHPVKECTCAPGMVRKYLNKISGPLLDRIDLHVEVTPVPTAALLQADAAEDSASIRTRVIKARQVQQQRFLQEPGTYCNAQMNNKLMVRYCRLDETCASLLHKAIDKLKLSARAHDRILKVSRTIADLDGSAAIQTGHIAEAIQFRTLDRESWGNAY</sequence>
<dbReference type="NCBIfam" id="TIGR00368">
    <property type="entry name" value="YifB family Mg chelatase-like AAA ATPase"/>
    <property type="match status" value="1"/>
</dbReference>
<feature type="domain" description="AAA+ ATPase" evidence="4">
    <location>
        <begin position="212"/>
        <end position="395"/>
    </location>
</feature>
<dbReference type="Gene3D" id="3.30.230.10">
    <property type="match status" value="1"/>
</dbReference>
<dbReference type="Gene3D" id="3.40.50.300">
    <property type="entry name" value="P-loop containing nucleotide triphosphate hydrolases"/>
    <property type="match status" value="1"/>
</dbReference>
<protein>
    <submittedName>
        <fullName evidence="5">Magnesium chelatase</fullName>
    </submittedName>
</protein>
<gene>
    <name evidence="5" type="ORF">DCC81_06595</name>
</gene>
<dbReference type="PANTHER" id="PTHR32039">
    <property type="entry name" value="MAGNESIUM-CHELATASE SUBUNIT CHLI"/>
    <property type="match status" value="1"/>
</dbReference>
<evidence type="ECO:0000256" key="2">
    <source>
        <dbReference type="ARBA" id="ARBA00022741"/>
    </source>
</evidence>
<dbReference type="InterPro" id="IPR025158">
    <property type="entry name" value="Mg_chelat-rel_C"/>
</dbReference>
<comment type="caution">
    <text evidence="5">The sequence shown here is derived from an EMBL/GenBank/DDBJ whole genome shotgun (WGS) entry which is preliminary data.</text>
</comment>
<dbReference type="SUPFAM" id="SSF52540">
    <property type="entry name" value="P-loop containing nucleoside triphosphate hydrolases"/>
    <property type="match status" value="1"/>
</dbReference>